<dbReference type="AlphaFoldDB" id="A0AAD5RME6"/>
<feature type="compositionally biased region" description="Basic and acidic residues" evidence="1">
    <location>
        <begin position="137"/>
        <end position="149"/>
    </location>
</feature>
<comment type="caution">
    <text evidence="3">The sequence shown here is derived from an EMBL/GenBank/DDBJ whole genome shotgun (WGS) entry which is preliminary data.</text>
</comment>
<feature type="region of interest" description="Disordered" evidence="1">
    <location>
        <begin position="486"/>
        <end position="507"/>
    </location>
</feature>
<name>A0AAD5RME6_9PEZI</name>
<feature type="region of interest" description="Disordered" evidence="1">
    <location>
        <begin position="294"/>
        <end position="392"/>
    </location>
</feature>
<dbReference type="Proteomes" id="UP001201980">
    <property type="component" value="Unassembled WGS sequence"/>
</dbReference>
<feature type="compositionally biased region" description="Basic and acidic residues" evidence="1">
    <location>
        <begin position="258"/>
        <end position="272"/>
    </location>
</feature>
<keyword evidence="2" id="KW-0472">Membrane</keyword>
<keyword evidence="2" id="KW-0812">Transmembrane</keyword>
<protein>
    <submittedName>
        <fullName evidence="3">Uncharacterized protein</fullName>
    </submittedName>
</protein>
<evidence type="ECO:0000256" key="1">
    <source>
        <dbReference type="SAM" id="MobiDB-lite"/>
    </source>
</evidence>
<accession>A0AAD5RME6</accession>
<evidence type="ECO:0000256" key="2">
    <source>
        <dbReference type="SAM" id="Phobius"/>
    </source>
</evidence>
<keyword evidence="2" id="KW-1133">Transmembrane helix</keyword>
<organism evidence="3 4">
    <name type="scientific">Zalerion maritima</name>
    <dbReference type="NCBI Taxonomy" id="339359"/>
    <lineage>
        <taxon>Eukaryota</taxon>
        <taxon>Fungi</taxon>
        <taxon>Dikarya</taxon>
        <taxon>Ascomycota</taxon>
        <taxon>Pezizomycotina</taxon>
        <taxon>Sordariomycetes</taxon>
        <taxon>Lulworthiomycetidae</taxon>
        <taxon>Lulworthiales</taxon>
        <taxon>Lulworthiaceae</taxon>
        <taxon>Zalerion</taxon>
    </lineage>
</organism>
<sequence>MAFFRRASNTFSTAVNSGQELVENLWRRESTGPVGQTERGDQFGNDVENTQSHRQQSETNSNTAQHDQVHNELPLLTIRTLNGKSSGSEKQREGATAGRRNRRRSSIMGGNYSPTSNFDVDEWLKESLAEESDDDGDRNNDDSESHDALASDSRGYTSNSDHPGPESGQVAWRELLFDSESFEGTASSTEDRDSADGVAVGGEDWESPDELHNSIQSDSLGPIANPAGSVRVEDDNPWRDLGEFLIGSDDGEDAPGSSDKEYLTDISSERNGSDIAVGMADTSWSDGTGYLIVTPTSSRAIGSEDKTRLSDGMYARPQSSDHSEQDETQVDVWGSNRKGHLSEAEQGDIDSPASSPIPAPEVSSHEDSEGDGADDAWITRQGNTDPPRPEYSLLESRCQLWLSDSEDSGNSRSALLTPTSSVDGSSAPAMPPRPLVRGSFRESDSNSGGWRSRPTPEDSSEEACNPGPTLEIVVRMGNAIRSSLLDEEVTDSGSEEEALTPTSDMSPESGFMPGCYRIEAHHYSWSILPLSLAKMVPEHGRFVYLCARGPFVADGSRSWTFDFRTGAEYPCLCYPFIVTSTESVPWQAQSCLSWYWRRSSVPLLLGSQADPQASAMTPVPEMDASDIVFIFRDAWKDWRGLPGRRMIPHLYNFVGHGAFGSDMTWGTEYLGEFMMKLKPSDNSGRLRSKKGLKVLRSTVATIAVYFIVCAIIAKPKCQWKRHQQPDQRPHEGQNDSSRRTRRRKAQNCSK</sequence>
<reference evidence="3" key="1">
    <citation type="submission" date="2022-07" db="EMBL/GenBank/DDBJ databases">
        <title>Draft genome sequence of Zalerion maritima ATCC 34329, a (micro)plastics degrading marine fungus.</title>
        <authorList>
            <person name="Paco A."/>
            <person name="Goncalves M.F.M."/>
            <person name="Rocha-Santos T.A.P."/>
            <person name="Alves A."/>
        </authorList>
    </citation>
    <scope>NUCLEOTIDE SEQUENCE</scope>
    <source>
        <strain evidence="3">ATCC 34329</strain>
    </source>
</reference>
<feature type="transmembrane region" description="Helical" evidence="2">
    <location>
        <begin position="694"/>
        <end position="713"/>
    </location>
</feature>
<feature type="compositionally biased region" description="Basic and acidic residues" evidence="1">
    <location>
        <begin position="723"/>
        <end position="738"/>
    </location>
</feature>
<evidence type="ECO:0000313" key="3">
    <source>
        <dbReference type="EMBL" id="KAJ2898620.1"/>
    </source>
</evidence>
<feature type="compositionally biased region" description="Polar residues" evidence="1">
    <location>
        <begin position="408"/>
        <end position="424"/>
    </location>
</feature>
<evidence type="ECO:0000313" key="4">
    <source>
        <dbReference type="Proteomes" id="UP001201980"/>
    </source>
</evidence>
<keyword evidence="4" id="KW-1185">Reference proteome</keyword>
<gene>
    <name evidence="3" type="ORF">MKZ38_003785</name>
</gene>
<feature type="region of interest" description="Disordered" evidence="1">
    <location>
        <begin position="404"/>
        <end position="467"/>
    </location>
</feature>
<proteinExistence type="predicted"/>
<feature type="compositionally biased region" description="Polar residues" evidence="1">
    <location>
        <begin position="47"/>
        <end position="66"/>
    </location>
</feature>
<feature type="compositionally biased region" description="Basic residues" evidence="1">
    <location>
        <begin position="739"/>
        <end position="750"/>
    </location>
</feature>
<feature type="region of interest" description="Disordered" evidence="1">
    <location>
        <begin position="721"/>
        <end position="750"/>
    </location>
</feature>
<feature type="compositionally biased region" description="Basic and acidic residues" evidence="1">
    <location>
        <begin position="231"/>
        <end position="242"/>
    </location>
</feature>
<feature type="compositionally biased region" description="Acidic residues" evidence="1">
    <location>
        <begin position="486"/>
        <end position="498"/>
    </location>
</feature>
<dbReference type="EMBL" id="JAKWBI020000223">
    <property type="protein sequence ID" value="KAJ2898620.1"/>
    <property type="molecule type" value="Genomic_DNA"/>
</dbReference>
<feature type="region of interest" description="Disordered" evidence="1">
    <location>
        <begin position="31"/>
        <end position="273"/>
    </location>
</feature>